<keyword evidence="1" id="KW-0472">Membrane</keyword>
<dbReference type="EMBL" id="JBEGCI010000008">
    <property type="protein sequence ID" value="MEQ6889068.1"/>
    <property type="molecule type" value="Genomic_DNA"/>
</dbReference>
<evidence type="ECO:0000313" key="3">
    <source>
        <dbReference type="Proteomes" id="UP001472978"/>
    </source>
</evidence>
<sequence>MKEFKIFQHPTGKQEAVKQGWSWPGFFFGPIWALVKKLWGLGAVLLVVVLMLSAVPVETEVGMLASLIMLVIYIVCGINGNSWREKNLRSRGFEHLDTVSAANPDGAIAVFLKGRQENSPVE</sequence>
<dbReference type="RefSeq" id="WP_349758597.1">
    <property type="nucleotide sequence ID" value="NZ_JBEGCI010000008.1"/>
</dbReference>
<evidence type="ECO:0000313" key="2">
    <source>
        <dbReference type="EMBL" id="MEQ6889068.1"/>
    </source>
</evidence>
<comment type="caution">
    <text evidence="2">The sequence shown here is derived from an EMBL/GenBank/DDBJ whole genome shotgun (WGS) entry which is preliminary data.</text>
</comment>
<proteinExistence type="predicted"/>
<organism evidence="2 3">
    <name type="scientific">Halomonas pelophila</name>
    <dbReference type="NCBI Taxonomy" id="3151122"/>
    <lineage>
        <taxon>Bacteria</taxon>
        <taxon>Pseudomonadati</taxon>
        <taxon>Pseudomonadota</taxon>
        <taxon>Gammaproteobacteria</taxon>
        <taxon>Oceanospirillales</taxon>
        <taxon>Halomonadaceae</taxon>
        <taxon>Halomonas</taxon>
    </lineage>
</organism>
<gene>
    <name evidence="2" type="ORF">ABE957_10330</name>
</gene>
<keyword evidence="3" id="KW-1185">Reference proteome</keyword>
<name>A0ABV1N5Q8_9GAMM</name>
<keyword evidence="1" id="KW-1133">Transmembrane helix</keyword>
<keyword evidence="1" id="KW-0812">Transmembrane</keyword>
<feature type="transmembrane region" description="Helical" evidence="1">
    <location>
        <begin position="61"/>
        <end position="81"/>
    </location>
</feature>
<protein>
    <submittedName>
        <fullName evidence="2">DUF2628 domain-containing protein</fullName>
    </submittedName>
</protein>
<dbReference type="Proteomes" id="UP001472978">
    <property type="component" value="Unassembled WGS sequence"/>
</dbReference>
<feature type="transmembrane region" description="Helical" evidence="1">
    <location>
        <begin position="38"/>
        <end position="55"/>
    </location>
</feature>
<evidence type="ECO:0000256" key="1">
    <source>
        <dbReference type="SAM" id="Phobius"/>
    </source>
</evidence>
<reference evidence="2 3" key="1">
    <citation type="submission" date="2024-05" db="EMBL/GenBank/DDBJ databases">
        <title>Halomonas sp. CS7 16S ribosomal RNA gene Genome sequencing and assembly.</title>
        <authorList>
            <person name="Yook S."/>
        </authorList>
    </citation>
    <scope>NUCLEOTIDE SEQUENCE [LARGE SCALE GENOMIC DNA]</scope>
    <source>
        <strain evidence="2 3">CS7</strain>
    </source>
</reference>
<accession>A0ABV1N5Q8</accession>
<dbReference type="InterPro" id="IPR024399">
    <property type="entry name" value="DUF2628"/>
</dbReference>
<dbReference type="Pfam" id="PF10947">
    <property type="entry name" value="DUF2628"/>
    <property type="match status" value="1"/>
</dbReference>